<feature type="region of interest" description="Disordered" evidence="1">
    <location>
        <begin position="1"/>
        <end position="98"/>
    </location>
</feature>
<protein>
    <recommendedName>
        <fullName evidence="4">Antitoxin</fullName>
    </recommendedName>
</protein>
<dbReference type="InterPro" id="IPR028037">
    <property type="entry name" value="Antitoxin_Rv0909/MT0933"/>
</dbReference>
<dbReference type="Pfam" id="PF14013">
    <property type="entry name" value="MT0933_antitox"/>
    <property type="match status" value="1"/>
</dbReference>
<accession>A0ABN3FVE6</accession>
<organism evidence="2 3">
    <name type="scientific">Saccharopolyspora halophila</name>
    <dbReference type="NCBI Taxonomy" id="405551"/>
    <lineage>
        <taxon>Bacteria</taxon>
        <taxon>Bacillati</taxon>
        <taxon>Actinomycetota</taxon>
        <taxon>Actinomycetes</taxon>
        <taxon>Pseudonocardiales</taxon>
        <taxon>Pseudonocardiaceae</taxon>
        <taxon>Saccharopolyspora</taxon>
    </lineage>
</organism>
<feature type="compositionally biased region" description="Basic and acidic residues" evidence="1">
    <location>
        <begin position="1"/>
        <end position="23"/>
    </location>
</feature>
<dbReference type="Proteomes" id="UP001501218">
    <property type="component" value="Unassembled WGS sequence"/>
</dbReference>
<comment type="caution">
    <text evidence="2">The sequence shown here is derived from an EMBL/GenBank/DDBJ whole genome shotgun (WGS) entry which is preliminary data.</text>
</comment>
<reference evidence="2 3" key="1">
    <citation type="journal article" date="2019" name="Int. J. Syst. Evol. Microbiol.">
        <title>The Global Catalogue of Microorganisms (GCM) 10K type strain sequencing project: providing services to taxonomists for standard genome sequencing and annotation.</title>
        <authorList>
            <consortium name="The Broad Institute Genomics Platform"/>
            <consortium name="The Broad Institute Genome Sequencing Center for Infectious Disease"/>
            <person name="Wu L."/>
            <person name="Ma J."/>
        </authorList>
    </citation>
    <scope>NUCLEOTIDE SEQUENCE [LARGE SCALE GENOMIC DNA]</scope>
    <source>
        <strain evidence="2 3">JCM 16221</strain>
    </source>
</reference>
<gene>
    <name evidence="2" type="ORF">GCM10009854_13400</name>
</gene>
<dbReference type="EMBL" id="BAAARA010000003">
    <property type="protein sequence ID" value="GAA2338444.1"/>
    <property type="molecule type" value="Genomic_DNA"/>
</dbReference>
<evidence type="ECO:0000313" key="2">
    <source>
        <dbReference type="EMBL" id="GAA2338444.1"/>
    </source>
</evidence>
<name>A0ABN3FVE6_9PSEU</name>
<evidence type="ECO:0008006" key="4">
    <source>
        <dbReference type="Google" id="ProtNLM"/>
    </source>
</evidence>
<feature type="compositionally biased region" description="Basic and acidic residues" evidence="1">
    <location>
        <begin position="34"/>
        <end position="52"/>
    </location>
</feature>
<sequence length="98" mass="9866">MGFLDKAKGLADQAKGKAGELAEKAGPGASKGIDAAKERVDKATGGKYHDQIESVSNKVEGVINKDQNGQSPKGDEGSGSGNADSTGKPDDPNAGPKN</sequence>
<keyword evidence="3" id="KW-1185">Reference proteome</keyword>
<proteinExistence type="predicted"/>
<evidence type="ECO:0000256" key="1">
    <source>
        <dbReference type="SAM" id="MobiDB-lite"/>
    </source>
</evidence>
<evidence type="ECO:0000313" key="3">
    <source>
        <dbReference type="Proteomes" id="UP001501218"/>
    </source>
</evidence>